<feature type="transmembrane region" description="Helical" evidence="2">
    <location>
        <begin position="656"/>
        <end position="683"/>
    </location>
</feature>
<feature type="compositionally biased region" description="Low complexity" evidence="1">
    <location>
        <begin position="384"/>
        <end position="412"/>
    </location>
</feature>
<keyword evidence="2" id="KW-1133">Transmembrane helix</keyword>
<dbReference type="EMBL" id="AYXG01000206">
    <property type="protein sequence ID" value="EWC59399.1"/>
    <property type="molecule type" value="Genomic_DNA"/>
</dbReference>
<dbReference type="InterPro" id="IPR022435">
    <property type="entry name" value="Surface-anchored_actinobac"/>
</dbReference>
<name>W7IZB2_9PSEU</name>
<dbReference type="eggNOG" id="COG0803">
    <property type="taxonomic scope" value="Bacteria"/>
</dbReference>
<dbReference type="NCBIfam" id="NF038134">
    <property type="entry name" value="choice_anch_M"/>
    <property type="match status" value="2"/>
</dbReference>
<sequence>MLAGGHADLVTVLLEGGGLVVTGKTDAGRFDPGATTLHVTDAARRPAPSSPAYGFLGVPGGSPIHVIPQAFRPDVLWAGWNTEAVPRGALAGDAVDLALRSARGPGRVEVYLFGADGPERVFSSHDSAVRTTRVAVPTHAHANWVFTAPGVYELEFQATATAASGVPLSSPPTRYVIAVGPRTAEPTATTLRVDGTGTGVELASAVTGGPEHLDGGVPRGWVEFVRHTPAGDRVAGHVALTDGSGTLSLPEDAEALAFTARFVPAVGDLVAGSRSPAVANPAAPPGAVVTGVRDRYAPGETIAATALVSPERPDHTVSWWTRSNGTTTARDGDRTLGLTASGDLDGAELGFDLRDPRGEVVGSARPVALSVTAVQPTTPPSPKPTGTTPAPVAPTSTVPAPRAAPAETAAAETCVPTAVTRPAEPREVEVVTDGHFDYGPVVEGGALSARVKDDRQGAPVHRDPGGYVFHLDDTARATPPAGSGLDFLGSGPVWMVPLTQRSGIPWLGWNTQHPSVLSGVSGDVTMTLENVEGPGELAVYGQDPFGGVGERYFGTATGFPRSTIIPVGQSGVHVHAVWAFTEPGAYAVTFSFGASVGGRQTSAKSTLAFHVGPGEPRAAPTGPPVVEQVGRTSDGRECALPGGGGGLASTGLDGPVVAGLVVAAVLLIPLGFLLTSAATLAAARRRR</sequence>
<feature type="compositionally biased region" description="Polar residues" evidence="1">
    <location>
        <begin position="318"/>
        <end position="329"/>
    </location>
</feature>
<dbReference type="AlphaFoldDB" id="W7IZB2"/>
<dbReference type="STRING" id="909613.UO65_5345"/>
<comment type="caution">
    <text evidence="3">The sequence shown here is derived from an EMBL/GenBank/DDBJ whole genome shotgun (WGS) entry which is preliminary data.</text>
</comment>
<organism evidence="3 4">
    <name type="scientific">Actinokineospora spheciospongiae</name>
    <dbReference type="NCBI Taxonomy" id="909613"/>
    <lineage>
        <taxon>Bacteria</taxon>
        <taxon>Bacillati</taxon>
        <taxon>Actinomycetota</taxon>
        <taxon>Actinomycetes</taxon>
        <taxon>Pseudonocardiales</taxon>
        <taxon>Pseudonocardiaceae</taxon>
        <taxon>Actinokineospora</taxon>
    </lineage>
</organism>
<evidence type="ECO:0000313" key="4">
    <source>
        <dbReference type="Proteomes" id="UP000019277"/>
    </source>
</evidence>
<dbReference type="Proteomes" id="UP000019277">
    <property type="component" value="Unassembled WGS sequence"/>
</dbReference>
<feature type="region of interest" description="Disordered" evidence="1">
    <location>
        <begin position="318"/>
        <end position="337"/>
    </location>
</feature>
<evidence type="ECO:0000256" key="2">
    <source>
        <dbReference type="SAM" id="Phobius"/>
    </source>
</evidence>
<keyword evidence="4" id="KW-1185">Reference proteome</keyword>
<dbReference type="NCBIfam" id="TIGR03769">
    <property type="entry name" value="P_ac_wall_RPT"/>
    <property type="match status" value="1"/>
</dbReference>
<evidence type="ECO:0000256" key="1">
    <source>
        <dbReference type="SAM" id="MobiDB-lite"/>
    </source>
</evidence>
<protein>
    <recommendedName>
        <fullName evidence="5">Surface-anchored protein</fullName>
    </recommendedName>
</protein>
<keyword evidence="2" id="KW-0812">Transmembrane</keyword>
<proteinExistence type="predicted"/>
<feature type="region of interest" description="Disordered" evidence="1">
    <location>
        <begin position="373"/>
        <end position="412"/>
    </location>
</feature>
<keyword evidence="2" id="KW-0472">Membrane</keyword>
<dbReference type="InterPro" id="IPR022395">
    <property type="entry name" value="CHP03773_ABC_transptr-like"/>
</dbReference>
<reference evidence="3 4" key="1">
    <citation type="journal article" date="2014" name="Genome Announc.">
        <title>Draft Genome Sequence of the Antitrypanosomally Active Sponge-Associated Bacterium Actinokineospora sp. Strain EG49.</title>
        <authorList>
            <person name="Harjes J."/>
            <person name="Ryu T."/>
            <person name="Abdelmohsen U.R."/>
            <person name="Moitinho-Silva L."/>
            <person name="Horn H."/>
            <person name="Ravasi T."/>
            <person name="Hentschel U."/>
        </authorList>
    </citation>
    <scope>NUCLEOTIDE SEQUENCE [LARGE SCALE GENOMIC DNA]</scope>
    <source>
        <strain evidence="3 4">EG49</strain>
    </source>
</reference>
<dbReference type="PATRIC" id="fig|909613.9.peg.5339"/>
<gene>
    <name evidence="3" type="ORF">UO65_5345</name>
</gene>
<evidence type="ECO:0008006" key="5">
    <source>
        <dbReference type="Google" id="ProtNLM"/>
    </source>
</evidence>
<evidence type="ECO:0000313" key="3">
    <source>
        <dbReference type="EMBL" id="EWC59399.1"/>
    </source>
</evidence>
<accession>W7IZB2</accession>
<dbReference type="NCBIfam" id="TIGR03773">
    <property type="entry name" value="anch_rpt_wall"/>
    <property type="match status" value="1"/>
</dbReference>